<accession>M0ALF5</accession>
<organism evidence="3 4">
    <name type="scientific">Natrialba asiatica (strain ATCC 700177 / DSM 12278 / JCM 9576 / FERM P-10747 / NBRC 102637 / 172P1)</name>
    <dbReference type="NCBI Taxonomy" id="29540"/>
    <lineage>
        <taxon>Archaea</taxon>
        <taxon>Methanobacteriati</taxon>
        <taxon>Methanobacteriota</taxon>
        <taxon>Stenosarchaea group</taxon>
        <taxon>Halobacteria</taxon>
        <taxon>Halobacteriales</taxon>
        <taxon>Natrialbaceae</taxon>
        <taxon>Natrialba</taxon>
    </lineage>
</organism>
<sequence>MAAAEHETTTTALSADQRQPVYVALYQSLLPELDDADIVEYDKARGTVRLTADRTAVESALEFAESEPEPTGASTNEQTGTATATATEKPSVNADGESSSIVAEGTVSLFGIASLGLLASPALTASSTVIATVALALAVVSHLA</sequence>
<dbReference type="Pfam" id="PF24035">
    <property type="entry name" value="DUF7344"/>
    <property type="match status" value="1"/>
</dbReference>
<feature type="region of interest" description="Disordered" evidence="1">
    <location>
        <begin position="59"/>
        <end position="98"/>
    </location>
</feature>
<dbReference type="AlphaFoldDB" id="M0ALF5"/>
<protein>
    <recommendedName>
        <fullName evidence="2">DUF7344 domain-containing protein</fullName>
    </recommendedName>
</protein>
<keyword evidence="4" id="KW-1185">Reference proteome</keyword>
<dbReference type="EMBL" id="AOIO01000034">
    <property type="protein sequence ID" value="ELY99171.1"/>
    <property type="molecule type" value="Genomic_DNA"/>
</dbReference>
<dbReference type="Proteomes" id="UP000011554">
    <property type="component" value="Unassembled WGS sequence"/>
</dbReference>
<gene>
    <name evidence="3" type="ORF">C481_15010</name>
</gene>
<evidence type="ECO:0000256" key="1">
    <source>
        <dbReference type="SAM" id="MobiDB-lite"/>
    </source>
</evidence>
<evidence type="ECO:0000259" key="2">
    <source>
        <dbReference type="Pfam" id="PF24035"/>
    </source>
</evidence>
<dbReference type="InterPro" id="IPR055768">
    <property type="entry name" value="DUF7344"/>
</dbReference>
<dbReference type="eggNOG" id="arCOG03828">
    <property type="taxonomic scope" value="Archaea"/>
</dbReference>
<reference evidence="3 4" key="1">
    <citation type="journal article" date="2014" name="PLoS Genet.">
        <title>Phylogenetically driven sequencing of extremely halophilic archaea reveals strategies for static and dynamic osmo-response.</title>
        <authorList>
            <person name="Becker E.A."/>
            <person name="Seitzer P.M."/>
            <person name="Tritt A."/>
            <person name="Larsen D."/>
            <person name="Krusor M."/>
            <person name="Yao A.I."/>
            <person name="Wu D."/>
            <person name="Madern D."/>
            <person name="Eisen J.A."/>
            <person name="Darling A.E."/>
            <person name="Facciotti M.T."/>
        </authorList>
    </citation>
    <scope>NUCLEOTIDE SEQUENCE [LARGE SCALE GENOMIC DNA]</scope>
    <source>
        <strain evidence="3 4">DSM 12278</strain>
    </source>
</reference>
<name>M0ALF5_NATA1</name>
<evidence type="ECO:0000313" key="4">
    <source>
        <dbReference type="Proteomes" id="UP000011554"/>
    </source>
</evidence>
<feature type="domain" description="DUF7344" evidence="2">
    <location>
        <begin position="4"/>
        <end position="49"/>
    </location>
</feature>
<proteinExistence type="predicted"/>
<dbReference type="PATRIC" id="fig|29540.5.peg.3053"/>
<evidence type="ECO:0000313" key="3">
    <source>
        <dbReference type="EMBL" id="ELY99171.1"/>
    </source>
</evidence>
<comment type="caution">
    <text evidence="3">The sequence shown here is derived from an EMBL/GenBank/DDBJ whole genome shotgun (WGS) entry which is preliminary data.</text>
</comment>